<dbReference type="SUPFAM" id="SSF52540">
    <property type="entry name" value="P-loop containing nucleoside triphosphate hydrolases"/>
    <property type="match status" value="1"/>
</dbReference>
<dbReference type="Gene3D" id="1.25.40.10">
    <property type="entry name" value="Tetratricopeptide repeat domain"/>
    <property type="match status" value="1"/>
</dbReference>
<keyword evidence="2" id="KW-0732">Signal</keyword>
<dbReference type="Gene3D" id="3.40.50.300">
    <property type="entry name" value="P-loop containing nucleotide triphosphate hydrolases"/>
    <property type="match status" value="1"/>
</dbReference>
<sequence>MSKFHPNPYIVGKPIEDPERFFGREDLFGTINDSLQGNAQIILLYGQRRIGKSSVLKQIPKKLSTDEFVFVDFDFLPTVKLSNSEILHSIATKIKDKLETNDKILTHFAKNVETNLESFSRYFLPEVYKHLGTKKLVLLWDEFDVLTERDPGLDEDSRNFCDYIIKLLEKNNNLFIIPVVGRHISKLPKLSSLLGKAPNIEIGLLDKNHTKELIVKPAERFSIYEEEAIEEIFNLSAGHPFVTQCICSAIYNLARDRYNQKNVLPQSINGHDVESIVDKAIILAEAGLDGSWGGLTTEQQVIFAAAAEARNIAIQENEPPQLMLLRSHGIATEYLKKADEQLHKYGFLDNNRVKVEFVRRWLVKSHQLKEEISNLETVKQENVNKLLSVADDLREHDDTRAVQTYELALKLNPNNFKTVTSLADEYLKIEELNKACEYYKQAYQFYSFIGNINKQESVLQPLLTVAEKYSKAENFEQALEIYRLADEIDRESSKDGFLQTIENYVHKLIMAEELIKATEQCQSGLEIDPNRIFFKQRLKEIEARESNTNLNVAAKPLNKKPSTIMLKWLNRSSILRASLGLAGIVVIGAGISQVFRTCPTGERKELGVFCVVDNSRISRGDRTFSPETTNIPRDKGIQALKKGDYPQAANLFKQAIKAKQNDPEVLIYYNNALARQQGSPFTLAVVVPLDKDQDDRNDAQEILRGVAQAQNKFNSNKGLNGRLLEIVIANDSNTEKAKEVAQSLIKDSSILGVIGHNSSDDTKAALPEYAKAKLAVISPTSTSILLNNPVFFRAVYSDESAGKTLAEYTYKILKLKKAVVFGNPNSPYSNSIREVFTNQFEKLGSEVVHKPLIDLTAPTFDAEKEVAKSVYSNKAEAALLFPDTRSTKIALKIAIETTKRNETLKSKNPPRPELKMLAGDTLYNNETLTSGGKNVEGLIIAIPWFRETPQAQSFAKKAEQQWGGGISWRTATSFDATQALIKALSNNPSRSTVLGRLENVSLSANETSGDPLKFTPEREREGQSILLQIKGGKFMPIDSVKP</sequence>
<evidence type="ECO:0000259" key="4">
    <source>
        <dbReference type="Pfam" id="PF13458"/>
    </source>
</evidence>
<dbReference type="Gene3D" id="3.40.50.2300">
    <property type="match status" value="2"/>
</dbReference>
<dbReference type="InterPro" id="IPR051010">
    <property type="entry name" value="BCAA_transport"/>
</dbReference>
<proteinExistence type="inferred from homology"/>
<dbReference type="SMART" id="SM00028">
    <property type="entry name" value="TPR"/>
    <property type="match status" value="3"/>
</dbReference>
<reference evidence="5 6" key="1">
    <citation type="submission" date="2020-04" db="EMBL/GenBank/DDBJ databases">
        <title>Genome-Wide Identification of 5-Methylcytosine Sites in Bacterial Genomes By High-Throughput Sequencing of MspJI Restriction Fragments.</title>
        <authorList>
            <person name="Wu V."/>
        </authorList>
    </citation>
    <scope>NUCLEOTIDE SEQUENCE [LARGE SCALE GENOMIC DNA]</scope>
    <source>
        <strain evidence="5 6">CCAP 1403/13f</strain>
    </source>
</reference>
<evidence type="ECO:0000313" key="6">
    <source>
        <dbReference type="Proteomes" id="UP000502433"/>
    </source>
</evidence>
<gene>
    <name evidence="5" type="ORF">HGD76_22940</name>
</gene>
<dbReference type="SUPFAM" id="SSF48452">
    <property type="entry name" value="TPR-like"/>
    <property type="match status" value="2"/>
</dbReference>
<accession>A0A6H2C6I3</accession>
<evidence type="ECO:0000313" key="5">
    <source>
        <dbReference type="EMBL" id="QJB46614.1"/>
    </source>
</evidence>
<dbReference type="AlphaFoldDB" id="A0A6H2C6I3"/>
<dbReference type="InterPro" id="IPR028082">
    <property type="entry name" value="Peripla_BP_I"/>
</dbReference>
<dbReference type="Pfam" id="PF13458">
    <property type="entry name" value="Peripla_BP_6"/>
    <property type="match status" value="1"/>
</dbReference>
<dbReference type="PANTHER" id="PTHR30483">
    <property type="entry name" value="LEUCINE-SPECIFIC-BINDING PROTEIN"/>
    <property type="match status" value="1"/>
</dbReference>
<dbReference type="InterPro" id="IPR011579">
    <property type="entry name" value="ATPase_dom"/>
</dbReference>
<reference evidence="5 6" key="2">
    <citation type="submission" date="2020-04" db="EMBL/GenBank/DDBJ databases">
        <authorList>
            <person name="Fomenkov A."/>
            <person name="Anton B.P."/>
            <person name="Roberts R.J."/>
        </authorList>
    </citation>
    <scope>NUCLEOTIDE SEQUENCE [LARGE SCALE GENOMIC DNA]</scope>
    <source>
        <strain evidence="5 6">CCAP 1403/13f</strain>
    </source>
</reference>
<dbReference type="Pfam" id="PF01637">
    <property type="entry name" value="ATPase_2"/>
    <property type="match status" value="1"/>
</dbReference>
<dbReference type="KEGG" id="dfs:HGD76_22940"/>
<dbReference type="Proteomes" id="UP000502433">
    <property type="component" value="Chromosome"/>
</dbReference>
<dbReference type="SUPFAM" id="SSF53822">
    <property type="entry name" value="Periplasmic binding protein-like I"/>
    <property type="match status" value="1"/>
</dbReference>
<feature type="domain" description="Leucine-binding protein" evidence="4">
    <location>
        <begin position="700"/>
        <end position="1020"/>
    </location>
</feature>
<evidence type="ECO:0000256" key="2">
    <source>
        <dbReference type="ARBA" id="ARBA00022729"/>
    </source>
</evidence>
<dbReference type="InterPro" id="IPR028081">
    <property type="entry name" value="Leu-bd"/>
</dbReference>
<dbReference type="RefSeq" id="WP_168697136.1">
    <property type="nucleotide sequence ID" value="NZ_CP051206.1"/>
</dbReference>
<dbReference type="PANTHER" id="PTHR30483:SF6">
    <property type="entry name" value="PERIPLASMIC BINDING PROTEIN OF ABC TRANSPORTER FOR NATURAL AMINO ACIDS"/>
    <property type="match status" value="1"/>
</dbReference>
<dbReference type="EMBL" id="CP051206">
    <property type="protein sequence ID" value="QJB46614.1"/>
    <property type="molecule type" value="Genomic_DNA"/>
</dbReference>
<dbReference type="InterPro" id="IPR011990">
    <property type="entry name" value="TPR-like_helical_dom_sf"/>
</dbReference>
<evidence type="ECO:0000259" key="3">
    <source>
        <dbReference type="Pfam" id="PF01637"/>
    </source>
</evidence>
<protein>
    <submittedName>
        <fullName evidence="5">ABC transporter substrate-binding protein</fullName>
    </submittedName>
</protein>
<dbReference type="GO" id="GO:0005524">
    <property type="term" value="F:ATP binding"/>
    <property type="evidence" value="ECO:0007669"/>
    <property type="project" value="InterPro"/>
</dbReference>
<name>A0A6H2C6I3_DOLFA</name>
<organism evidence="5 6">
    <name type="scientific">Dolichospermum flos-aquae CCAP 1403/13F</name>
    <dbReference type="NCBI Taxonomy" id="315271"/>
    <lineage>
        <taxon>Bacteria</taxon>
        <taxon>Bacillati</taxon>
        <taxon>Cyanobacteriota</taxon>
        <taxon>Cyanophyceae</taxon>
        <taxon>Nostocales</taxon>
        <taxon>Aphanizomenonaceae</taxon>
        <taxon>Dolichospermum</taxon>
    </lineage>
</organism>
<dbReference type="CDD" id="cd06268">
    <property type="entry name" value="PBP1_ABC_transporter_LIVBP-like"/>
    <property type="match status" value="1"/>
</dbReference>
<comment type="similarity">
    <text evidence="1">Belongs to the leucine-binding protein family.</text>
</comment>
<feature type="domain" description="ATPase" evidence="3">
    <location>
        <begin position="21"/>
        <end position="240"/>
    </location>
</feature>
<dbReference type="InterPro" id="IPR019734">
    <property type="entry name" value="TPR_rpt"/>
</dbReference>
<dbReference type="InterPro" id="IPR027417">
    <property type="entry name" value="P-loop_NTPase"/>
</dbReference>
<evidence type="ECO:0000256" key="1">
    <source>
        <dbReference type="ARBA" id="ARBA00010062"/>
    </source>
</evidence>